<dbReference type="InterPro" id="IPR029058">
    <property type="entry name" value="AB_hydrolase_fold"/>
</dbReference>
<dbReference type="PROSITE" id="PS51318">
    <property type="entry name" value="TAT"/>
    <property type="match status" value="1"/>
</dbReference>
<keyword evidence="4" id="KW-1185">Reference proteome</keyword>
<feature type="signal peptide" evidence="1">
    <location>
        <begin position="1"/>
        <end position="27"/>
    </location>
</feature>
<dbReference type="PANTHER" id="PTHR37017:SF11">
    <property type="entry name" value="ESTERASE_LIPASE_THIOESTERASE DOMAIN-CONTAINING PROTEIN"/>
    <property type="match status" value="1"/>
</dbReference>
<sequence>MTTTRRTLLAGTAAAATGALFATPAQAHSRPKPTIVLVHGAFADASGWNDVAAKLIRDGYPVIAPANPLRSVSTDSAYLASILATISGPVVLAAHSYGGIVITNAATGNPNVRALVYVAAFAPDQGETLLGMQTMFPGSKLNEAALDFRPYDTGLVDGYIKKEFFRGVFAGDLPRSTTDLMWAGQRPADARTLGEPSGAPAWKTIPSWYLVARDDSVLPAAAQRFMAHRAGAEIREVGASHVAMISQPAAAADLIKRAAR</sequence>
<dbReference type="Gene3D" id="3.40.50.1820">
    <property type="entry name" value="alpha/beta hydrolase"/>
    <property type="match status" value="1"/>
</dbReference>
<dbReference type="GO" id="GO:0003824">
    <property type="term" value="F:catalytic activity"/>
    <property type="evidence" value="ECO:0007669"/>
    <property type="project" value="UniProtKB-ARBA"/>
</dbReference>
<name>A0A3D9ZYW3_9ACTN</name>
<dbReference type="SUPFAM" id="SSF53474">
    <property type="entry name" value="alpha/beta-Hydrolases"/>
    <property type="match status" value="1"/>
</dbReference>
<dbReference type="PANTHER" id="PTHR37017">
    <property type="entry name" value="AB HYDROLASE-1 DOMAIN-CONTAINING PROTEIN-RELATED"/>
    <property type="match status" value="1"/>
</dbReference>
<keyword evidence="1" id="KW-0732">Signal</keyword>
<reference evidence="3 4" key="1">
    <citation type="submission" date="2018-08" db="EMBL/GenBank/DDBJ databases">
        <title>Sequencing the genomes of 1000 actinobacteria strains.</title>
        <authorList>
            <person name="Klenk H.-P."/>
        </authorList>
    </citation>
    <scope>NUCLEOTIDE SEQUENCE [LARGE SCALE GENOMIC DNA]</scope>
    <source>
        <strain evidence="3 4">DSM 44099</strain>
    </source>
</reference>
<accession>A0A3D9ZYW3</accession>
<dbReference type="InterPro" id="IPR006311">
    <property type="entry name" value="TAT_signal"/>
</dbReference>
<organism evidence="3 4">
    <name type="scientific">Asanoa ferruginea</name>
    <dbReference type="NCBI Taxonomy" id="53367"/>
    <lineage>
        <taxon>Bacteria</taxon>
        <taxon>Bacillati</taxon>
        <taxon>Actinomycetota</taxon>
        <taxon>Actinomycetes</taxon>
        <taxon>Micromonosporales</taxon>
        <taxon>Micromonosporaceae</taxon>
        <taxon>Asanoa</taxon>
    </lineage>
</organism>
<dbReference type="RefSeq" id="WP_116070238.1">
    <property type="nucleotide sequence ID" value="NZ_BONB01000004.1"/>
</dbReference>
<evidence type="ECO:0000259" key="2">
    <source>
        <dbReference type="Pfam" id="PF12697"/>
    </source>
</evidence>
<evidence type="ECO:0000313" key="4">
    <source>
        <dbReference type="Proteomes" id="UP000256913"/>
    </source>
</evidence>
<evidence type="ECO:0000256" key="1">
    <source>
        <dbReference type="SAM" id="SignalP"/>
    </source>
</evidence>
<dbReference type="InterPro" id="IPR052897">
    <property type="entry name" value="Sec-Metab_Biosynth_Hydrolase"/>
</dbReference>
<proteinExistence type="predicted"/>
<evidence type="ECO:0000313" key="3">
    <source>
        <dbReference type="EMBL" id="REF99020.1"/>
    </source>
</evidence>
<gene>
    <name evidence="3" type="ORF">DFJ67_5046</name>
</gene>
<dbReference type="AlphaFoldDB" id="A0A3D9ZYW3"/>
<comment type="caution">
    <text evidence="3">The sequence shown here is derived from an EMBL/GenBank/DDBJ whole genome shotgun (WGS) entry which is preliminary data.</text>
</comment>
<dbReference type="Pfam" id="PF12697">
    <property type="entry name" value="Abhydrolase_6"/>
    <property type="match status" value="1"/>
</dbReference>
<dbReference type="OrthoDB" id="9135783at2"/>
<dbReference type="EMBL" id="QUMQ01000001">
    <property type="protein sequence ID" value="REF99020.1"/>
    <property type="molecule type" value="Genomic_DNA"/>
</dbReference>
<dbReference type="Proteomes" id="UP000256913">
    <property type="component" value="Unassembled WGS sequence"/>
</dbReference>
<dbReference type="InterPro" id="IPR000073">
    <property type="entry name" value="AB_hydrolase_1"/>
</dbReference>
<feature type="domain" description="AB hydrolase-1" evidence="2">
    <location>
        <begin position="35"/>
        <end position="253"/>
    </location>
</feature>
<feature type="chain" id="PRO_5017707507" evidence="1">
    <location>
        <begin position="28"/>
        <end position="260"/>
    </location>
</feature>
<protein>
    <submittedName>
        <fullName evidence="3">Pimeloyl-ACP methyl ester carboxylesterase</fullName>
    </submittedName>
</protein>